<evidence type="ECO:0000313" key="5">
    <source>
        <dbReference type="Proteomes" id="UP000095094"/>
    </source>
</evidence>
<keyword evidence="1" id="KW-1133">Transmembrane helix</keyword>
<keyword evidence="1" id="KW-0472">Membrane</keyword>
<dbReference type="EMBL" id="MIJY01000044">
    <property type="protein sequence ID" value="OEG09853.1"/>
    <property type="molecule type" value="Genomic_DNA"/>
</dbReference>
<dbReference type="Pfam" id="PF06889">
    <property type="entry name" value="DUF1266"/>
    <property type="match status" value="1"/>
</dbReference>
<name>A0A1E5GAY6_9ENTE</name>
<evidence type="ECO:0000256" key="1">
    <source>
        <dbReference type="SAM" id="Phobius"/>
    </source>
</evidence>
<keyword evidence="1" id="KW-0812">Transmembrane</keyword>
<feature type="transmembrane region" description="Helical" evidence="1">
    <location>
        <begin position="511"/>
        <end position="530"/>
    </location>
</feature>
<proteinExistence type="predicted"/>
<sequence>MDKIKFWFLMEEIRVEYDKGCENPEELGNRLFLNYSQEEQAIFNGYLDAYLDILEDYPYAAMSCYIINDYISDDTLFYFNLWLISQGEDVVKNVLRNPDRLADMKAIPWGGAEFEDLLSIRPMSDHQLMKQQIEEIKRTVDELSFYMTTSLNAYKDADEVLADAYRRLPDLVELSEIMERSENEADEEDEFDGQDDKKQHFLYARFLLAKCKLVLGNKKYRKKNQVLDQAKAQFLTFGSMYIFPDMTRCVSPMTTYAEQQKKIYKQWWGVSNRSEMLEMVDDLSVGAVHTPRYIMQTFDFDHPIVESLITQINKEMEMEFLTIEDFKRCQTVLAWDLERGANLARTSVGIGYFSERETYEYLRVITKTAQESFQSWKEYIVSFISGRLFWCGYADEEGFFSELVFRLKHSFFGTYDDEEQQPLYLEFPLSSIGKSADEVLDFIKYGLPLPKNGNKEAVISNQEKLLQTHSLPNKKQIKELDFWKDRSISPIHKAFFSSFALGTIKAFQKSIWFGIGTLLVTLIYGIVLLSREGKSAIFEKHSLIPAVLCGEEKSELFTLIPIQLEPKEKICWLAYKLSFPQKDFSAFSQGELIPCVIDRNEGEDIAELIKKTEIHPLHYGYTKESVIAYAKSILNSHPVYPKQITTILNSLAEECGPQDILFLDEHFQQVFNE</sequence>
<dbReference type="InterPro" id="IPR025334">
    <property type="entry name" value="DUF4240"/>
</dbReference>
<dbReference type="Proteomes" id="UP000095094">
    <property type="component" value="Unassembled WGS sequence"/>
</dbReference>
<keyword evidence="5" id="KW-1185">Reference proteome</keyword>
<evidence type="ECO:0000313" key="4">
    <source>
        <dbReference type="EMBL" id="OEG09853.1"/>
    </source>
</evidence>
<evidence type="ECO:0000259" key="2">
    <source>
        <dbReference type="Pfam" id="PF06889"/>
    </source>
</evidence>
<accession>A0A1E5GAY6</accession>
<dbReference type="InterPro" id="IPR009677">
    <property type="entry name" value="DUF1266"/>
</dbReference>
<dbReference type="AlphaFoldDB" id="A0A1E5GAY6"/>
<feature type="domain" description="DUF4240" evidence="3">
    <location>
        <begin position="1"/>
        <end position="120"/>
    </location>
</feature>
<reference evidence="5" key="1">
    <citation type="submission" date="2016-09" db="EMBL/GenBank/DDBJ databases">
        <authorList>
            <person name="Gulvik C.A."/>
        </authorList>
    </citation>
    <scope>NUCLEOTIDE SEQUENCE [LARGE SCALE GENOMIC DNA]</scope>
    <source>
        <strain evidence="5">LMG 8895</strain>
    </source>
</reference>
<comment type="caution">
    <text evidence="4">The sequence shown here is derived from an EMBL/GenBank/DDBJ whole genome shotgun (WGS) entry which is preliminary data.</text>
</comment>
<dbReference type="Pfam" id="PF14024">
    <property type="entry name" value="DUF4240"/>
    <property type="match status" value="1"/>
</dbReference>
<evidence type="ECO:0000259" key="3">
    <source>
        <dbReference type="Pfam" id="PF14024"/>
    </source>
</evidence>
<gene>
    <name evidence="4" type="ORF">BCR25_10135</name>
</gene>
<dbReference type="OrthoDB" id="6820768at2"/>
<protein>
    <submittedName>
        <fullName evidence="4">Uncharacterized protein</fullName>
    </submittedName>
</protein>
<organism evidence="4 5">
    <name type="scientific">Enterococcus termitis</name>
    <dbReference type="NCBI Taxonomy" id="332950"/>
    <lineage>
        <taxon>Bacteria</taxon>
        <taxon>Bacillati</taxon>
        <taxon>Bacillota</taxon>
        <taxon>Bacilli</taxon>
        <taxon>Lactobacillales</taxon>
        <taxon>Enterococcaceae</taxon>
        <taxon>Enterococcus</taxon>
    </lineage>
</organism>
<dbReference type="RefSeq" id="WP_069664606.1">
    <property type="nucleotide sequence ID" value="NZ_JBHUJJ010000001.1"/>
</dbReference>
<feature type="domain" description="DUF1266" evidence="2">
    <location>
        <begin position="265"/>
        <end position="395"/>
    </location>
</feature>